<comment type="caution">
    <text evidence="2">The sequence shown here is derived from an EMBL/GenBank/DDBJ whole genome shotgun (WGS) entry which is preliminary data.</text>
</comment>
<dbReference type="InterPro" id="IPR010131">
    <property type="entry name" value="MdtP/NodT-like"/>
</dbReference>
<reference evidence="2 3" key="1">
    <citation type="submission" date="2021-04" db="EMBL/GenBank/DDBJ databases">
        <title>Genome analysis of Polyangium sp.</title>
        <authorList>
            <person name="Li Y."/>
            <person name="Wang J."/>
        </authorList>
    </citation>
    <scope>NUCLEOTIDE SEQUENCE [LARGE SCALE GENOMIC DNA]</scope>
    <source>
        <strain evidence="2 3">SDU14</strain>
    </source>
</reference>
<dbReference type="EMBL" id="JAGTJJ010000042">
    <property type="protein sequence ID" value="MDC3986656.1"/>
    <property type="molecule type" value="Genomic_DNA"/>
</dbReference>
<gene>
    <name evidence="2" type="ORF">KEG57_39655</name>
</gene>
<proteinExistence type="predicted"/>
<sequence length="415" mass="43729">MSFWLALPIAANIALAATTPAKKLSFDEAIGLSVETPDVRGAERAVATKHALGARISGMTENPQIYVQPGFRVLPTPNQGVEIQASVTQSWNLAGLSSARKAAARVEEEELSASARALALTQRLEAARAWIDLWAAERVLEVATREAALAGEFTRLVEKAALASAATKADAADARAYHAEARLGVIGAEGEVFERGLGLSRAIAAGADPLGARGDLPAPVLPSGSGLREAQKHAGALPSVQQKALAARVERAREAEEKAARGTALSLGVYVQRDSPGGLVGYGAVGLTLPLFNRGERERSVTAARAAQLEGETKREAANASTDVAMGIHEVEHTQDIVDTLAGAILPALTEGLAARVRLFEAGEGTMLEVITARRNVAAAQSRLERARAANAWARVKLWLWLSAMDDGKKQEKAR</sequence>
<evidence type="ECO:0000313" key="3">
    <source>
        <dbReference type="Proteomes" id="UP001151081"/>
    </source>
</evidence>
<feature type="signal peptide" evidence="1">
    <location>
        <begin position="1"/>
        <end position="16"/>
    </location>
</feature>
<dbReference type="SUPFAM" id="SSF56954">
    <property type="entry name" value="Outer membrane efflux proteins (OEP)"/>
    <property type="match status" value="1"/>
</dbReference>
<keyword evidence="3" id="KW-1185">Reference proteome</keyword>
<dbReference type="Gene3D" id="1.20.1600.10">
    <property type="entry name" value="Outer membrane efflux proteins (OEP)"/>
    <property type="match status" value="1"/>
</dbReference>
<accession>A0A9X3XEQ1</accession>
<feature type="chain" id="PRO_5040862910" evidence="1">
    <location>
        <begin position="17"/>
        <end position="415"/>
    </location>
</feature>
<name>A0A9X3XEQ1_9BACT</name>
<protein>
    <submittedName>
        <fullName evidence="2">TolC family protein</fullName>
    </submittedName>
</protein>
<dbReference type="GO" id="GO:0015562">
    <property type="term" value="F:efflux transmembrane transporter activity"/>
    <property type="evidence" value="ECO:0007669"/>
    <property type="project" value="InterPro"/>
</dbReference>
<dbReference type="PANTHER" id="PTHR30203:SF24">
    <property type="entry name" value="BLR4935 PROTEIN"/>
    <property type="match status" value="1"/>
</dbReference>
<keyword evidence="1" id="KW-0732">Signal</keyword>
<dbReference type="AlphaFoldDB" id="A0A9X3XEQ1"/>
<dbReference type="PANTHER" id="PTHR30203">
    <property type="entry name" value="OUTER MEMBRANE CATION EFFLUX PROTEIN"/>
    <property type="match status" value="1"/>
</dbReference>
<evidence type="ECO:0000256" key="1">
    <source>
        <dbReference type="SAM" id="SignalP"/>
    </source>
</evidence>
<evidence type="ECO:0000313" key="2">
    <source>
        <dbReference type="EMBL" id="MDC3986656.1"/>
    </source>
</evidence>
<organism evidence="2 3">
    <name type="scientific">Polyangium jinanense</name>
    <dbReference type="NCBI Taxonomy" id="2829994"/>
    <lineage>
        <taxon>Bacteria</taxon>
        <taxon>Pseudomonadati</taxon>
        <taxon>Myxococcota</taxon>
        <taxon>Polyangia</taxon>
        <taxon>Polyangiales</taxon>
        <taxon>Polyangiaceae</taxon>
        <taxon>Polyangium</taxon>
    </lineage>
</organism>
<dbReference type="Proteomes" id="UP001151081">
    <property type="component" value="Unassembled WGS sequence"/>
</dbReference>
<dbReference type="RefSeq" id="WP_272422456.1">
    <property type="nucleotide sequence ID" value="NZ_JAGTJJ010000042.1"/>
</dbReference>